<dbReference type="EMBL" id="JH993806">
    <property type="protein sequence ID" value="ELQ76898.1"/>
    <property type="molecule type" value="Genomic_DNA"/>
</dbReference>
<evidence type="ECO:0000313" key="1">
    <source>
        <dbReference type="EMBL" id="ELQ76898.1"/>
    </source>
</evidence>
<sequence length="74" mass="9101">MHKYLTRRAKRVKALHRRINKIRPGILVRNTLSQQDKEKECRKERVRMKIRRNRHNQPIMSGKDVIMRIERISK</sequence>
<gene>
    <name evidence="1" type="ORF">THOM_0094</name>
</gene>
<organism evidence="1 2">
    <name type="scientific">Trachipleistophora hominis</name>
    <name type="common">Microsporidian parasite</name>
    <dbReference type="NCBI Taxonomy" id="72359"/>
    <lineage>
        <taxon>Eukaryota</taxon>
        <taxon>Fungi</taxon>
        <taxon>Fungi incertae sedis</taxon>
        <taxon>Microsporidia</taxon>
        <taxon>Pleistophoridae</taxon>
        <taxon>Trachipleistophora</taxon>
    </lineage>
</organism>
<dbReference type="InParanoid" id="L7JZK4"/>
<evidence type="ECO:0000313" key="2">
    <source>
        <dbReference type="Proteomes" id="UP000011185"/>
    </source>
</evidence>
<dbReference type="VEuPathDB" id="MicrosporidiaDB:THOM_0094"/>
<dbReference type="HOGENOM" id="CLU_2689554_0_0_1"/>
<accession>L7JZK4</accession>
<dbReference type="AlphaFoldDB" id="L7JZK4"/>
<dbReference type="Proteomes" id="UP000011185">
    <property type="component" value="Unassembled WGS sequence"/>
</dbReference>
<proteinExistence type="predicted"/>
<keyword evidence="2" id="KW-1185">Reference proteome</keyword>
<name>L7JZK4_TRAHO</name>
<protein>
    <submittedName>
        <fullName evidence="1">Uncharacterized protein</fullName>
    </submittedName>
</protein>
<reference evidence="1 2" key="1">
    <citation type="journal article" date="2012" name="PLoS Pathog.">
        <title>The genome of the obligate intracellular parasite Trachipleistophora hominis: new insights into microsporidian genome dynamics and reductive evolution.</title>
        <authorList>
            <person name="Heinz E."/>
            <person name="Williams T.A."/>
            <person name="Nakjang S."/>
            <person name="Noel C.J."/>
            <person name="Swan D.C."/>
            <person name="Goldberg A.V."/>
            <person name="Harris S.R."/>
            <person name="Weinmaier T."/>
            <person name="Markert S."/>
            <person name="Becher D."/>
            <person name="Bernhardt J."/>
            <person name="Dagan T."/>
            <person name="Hacker C."/>
            <person name="Lucocq J.M."/>
            <person name="Schweder T."/>
            <person name="Rattei T."/>
            <person name="Hall N."/>
            <person name="Hirt R.P."/>
            <person name="Embley T.M."/>
        </authorList>
    </citation>
    <scope>NUCLEOTIDE SEQUENCE [LARGE SCALE GENOMIC DNA]</scope>
</reference>